<dbReference type="InterPro" id="IPR009100">
    <property type="entry name" value="AcylCoA_DH/oxidase_NM_dom_sf"/>
</dbReference>
<dbReference type="InterPro" id="IPR037069">
    <property type="entry name" value="AcylCoA_DH/ox_N_sf"/>
</dbReference>
<sequence length="407" mass="42823">MDFSLSPAQADLRAKARAFAKSRLSEVPALLAKESTPETRFRATRPVYEDLVREGFLARLVPVPFGGGGTGVVDMAVVAEEFHAVDVNVTLTMLANLLGLTPIFMAGTPEQHRRWIAPFTSQKGAPLAALCNSEPGGSANFDAPEGTRTTAELADGEWTINGRKQWVSAATGWDGRGADVLTVVARTRTPDGGTGLTLIGIEGPTSGIVLERAHDSLGFKGHLTPRFRFENVKAPESATIGAIGGARDLVAGSFIATAALVGVFATAVMRAAFAFAYGFAATETRGGAHPILGHQAVAFALADAKGKLEAARALSWRACWAADANLPGAAELALHSKVFCSEMAVGVIVDLMRVVGIDSYDHELPLAGWLQDAMAFPLFDGGNNGVRRRQLQAILSAPDYDPLSTVG</sequence>
<evidence type="ECO:0000256" key="2">
    <source>
        <dbReference type="ARBA" id="ARBA00009347"/>
    </source>
</evidence>
<feature type="domain" description="Acyl-CoA oxidase/dehydrogenase middle" evidence="7">
    <location>
        <begin position="130"/>
        <end position="232"/>
    </location>
</feature>
<dbReference type="InterPro" id="IPR009075">
    <property type="entry name" value="AcylCo_DH/oxidase_C"/>
</dbReference>
<organism evidence="9 10">
    <name type="scientific">Bradyrhizobium denitrificans</name>
    <dbReference type="NCBI Taxonomy" id="2734912"/>
    <lineage>
        <taxon>Bacteria</taxon>
        <taxon>Pseudomonadati</taxon>
        <taxon>Pseudomonadota</taxon>
        <taxon>Alphaproteobacteria</taxon>
        <taxon>Hyphomicrobiales</taxon>
        <taxon>Nitrobacteraceae</taxon>
        <taxon>Bradyrhizobium</taxon>
    </lineage>
</organism>
<dbReference type="Proteomes" id="UP001314635">
    <property type="component" value="Unassembled WGS sequence"/>
</dbReference>
<dbReference type="InterPro" id="IPR036250">
    <property type="entry name" value="AcylCo_DH-like_C"/>
</dbReference>
<evidence type="ECO:0000256" key="5">
    <source>
        <dbReference type="RuleBase" id="RU362125"/>
    </source>
</evidence>
<dbReference type="Pfam" id="PF02770">
    <property type="entry name" value="Acyl-CoA_dh_M"/>
    <property type="match status" value="1"/>
</dbReference>
<dbReference type="InterPro" id="IPR006091">
    <property type="entry name" value="Acyl-CoA_Oxase/DH_mid-dom"/>
</dbReference>
<protein>
    <submittedName>
        <fullName evidence="9">Acyl-CoA/acyl-ACP dehydrogenase</fullName>
    </submittedName>
</protein>
<dbReference type="Pfam" id="PF02771">
    <property type="entry name" value="Acyl-CoA_dh_N"/>
    <property type="match status" value="1"/>
</dbReference>
<dbReference type="EMBL" id="JAFCLK010000009">
    <property type="protein sequence ID" value="MBR1136437.1"/>
    <property type="molecule type" value="Genomic_DNA"/>
</dbReference>
<dbReference type="SUPFAM" id="SSF56645">
    <property type="entry name" value="Acyl-CoA dehydrogenase NM domain-like"/>
    <property type="match status" value="1"/>
</dbReference>
<comment type="caution">
    <text evidence="9">The sequence shown here is derived from an EMBL/GenBank/DDBJ whole genome shotgun (WGS) entry which is preliminary data.</text>
</comment>
<reference evidence="10" key="1">
    <citation type="journal article" date="2021" name="ISME J.">
        <title>Evolutionary origin and ecological implication of a unique nif island in free-living Bradyrhizobium lineages.</title>
        <authorList>
            <person name="Tao J."/>
        </authorList>
    </citation>
    <scope>NUCLEOTIDE SEQUENCE [LARGE SCALE GENOMIC DNA]</scope>
    <source>
        <strain evidence="10">SZCCT0094</strain>
    </source>
</reference>
<evidence type="ECO:0000259" key="7">
    <source>
        <dbReference type="Pfam" id="PF02770"/>
    </source>
</evidence>
<dbReference type="SUPFAM" id="SSF47203">
    <property type="entry name" value="Acyl-CoA dehydrogenase C-terminal domain-like"/>
    <property type="match status" value="1"/>
</dbReference>
<dbReference type="RefSeq" id="WP_172236624.1">
    <property type="nucleotide sequence ID" value="NZ_JABFDP010000010.1"/>
</dbReference>
<dbReference type="Pfam" id="PF00441">
    <property type="entry name" value="Acyl-CoA_dh_1"/>
    <property type="match status" value="1"/>
</dbReference>
<dbReference type="Gene3D" id="2.40.110.10">
    <property type="entry name" value="Butyryl-CoA Dehydrogenase, subunit A, domain 2"/>
    <property type="match status" value="1"/>
</dbReference>
<dbReference type="CDD" id="cd00567">
    <property type="entry name" value="ACAD"/>
    <property type="match status" value="1"/>
</dbReference>
<name>A0ABS5G547_9BRAD</name>
<dbReference type="InterPro" id="IPR046373">
    <property type="entry name" value="Acyl-CoA_Oxase/DH_mid-dom_sf"/>
</dbReference>
<dbReference type="PANTHER" id="PTHR43884">
    <property type="entry name" value="ACYL-COA DEHYDROGENASE"/>
    <property type="match status" value="1"/>
</dbReference>
<evidence type="ECO:0000313" key="9">
    <source>
        <dbReference type="EMBL" id="MBR1136437.1"/>
    </source>
</evidence>
<evidence type="ECO:0000313" key="10">
    <source>
        <dbReference type="Proteomes" id="UP001314635"/>
    </source>
</evidence>
<evidence type="ECO:0000259" key="8">
    <source>
        <dbReference type="Pfam" id="PF02771"/>
    </source>
</evidence>
<dbReference type="PANTHER" id="PTHR43884:SF12">
    <property type="entry name" value="ISOVALERYL-COA DEHYDROGENASE, MITOCHONDRIAL-RELATED"/>
    <property type="match status" value="1"/>
</dbReference>
<dbReference type="InterPro" id="IPR013786">
    <property type="entry name" value="AcylCoA_DH/ox_N"/>
</dbReference>
<accession>A0ABS5G547</accession>
<feature type="domain" description="Acyl-CoA dehydrogenase/oxidase C-terminal" evidence="6">
    <location>
        <begin position="257"/>
        <end position="392"/>
    </location>
</feature>
<evidence type="ECO:0000256" key="1">
    <source>
        <dbReference type="ARBA" id="ARBA00001974"/>
    </source>
</evidence>
<evidence type="ECO:0000256" key="3">
    <source>
        <dbReference type="ARBA" id="ARBA00022630"/>
    </source>
</evidence>
<comment type="cofactor">
    <cofactor evidence="1 5">
        <name>FAD</name>
        <dbReference type="ChEBI" id="CHEBI:57692"/>
    </cofactor>
</comment>
<keyword evidence="5" id="KW-0560">Oxidoreductase</keyword>
<proteinExistence type="inferred from homology"/>
<gene>
    <name evidence="9" type="ORF">JQ619_11715</name>
</gene>
<keyword evidence="3 5" id="KW-0285">Flavoprotein</keyword>
<evidence type="ECO:0000256" key="4">
    <source>
        <dbReference type="ARBA" id="ARBA00022827"/>
    </source>
</evidence>
<dbReference type="Gene3D" id="1.20.140.10">
    <property type="entry name" value="Butyryl-CoA Dehydrogenase, subunit A, domain 3"/>
    <property type="match status" value="1"/>
</dbReference>
<dbReference type="Gene3D" id="1.10.540.10">
    <property type="entry name" value="Acyl-CoA dehydrogenase/oxidase, N-terminal domain"/>
    <property type="match status" value="1"/>
</dbReference>
<comment type="similarity">
    <text evidence="2 5">Belongs to the acyl-CoA dehydrogenase family.</text>
</comment>
<keyword evidence="10" id="KW-1185">Reference proteome</keyword>
<evidence type="ECO:0000259" key="6">
    <source>
        <dbReference type="Pfam" id="PF00441"/>
    </source>
</evidence>
<keyword evidence="4 5" id="KW-0274">FAD</keyword>
<feature type="domain" description="Acyl-CoA dehydrogenase/oxidase N-terminal" evidence="8">
    <location>
        <begin position="7"/>
        <end position="122"/>
    </location>
</feature>